<evidence type="ECO:0000256" key="2">
    <source>
        <dbReference type="ARBA" id="ARBA00023239"/>
    </source>
</evidence>
<dbReference type="Gene3D" id="3.10.129.10">
    <property type="entry name" value="Hotdog Thioesterase"/>
    <property type="match status" value="1"/>
</dbReference>
<reference evidence="3" key="2">
    <citation type="journal article" date="2023" name="PLoS ONE">
        <title>Philodulcilactobacillus myokoensis gen. nov., sp. nov., a fructophilic, acidophilic, and agar-phobic lactic acid bacterium isolated from fermented vegetable extracts.</title>
        <authorList>
            <person name="Kouya T."/>
            <person name="Ishiyama Y."/>
            <person name="Ohashi S."/>
            <person name="Kumakubo R."/>
            <person name="Yamazaki T."/>
            <person name="Otaki T."/>
        </authorList>
    </citation>
    <scope>NUCLEOTIDE SEQUENCE</scope>
    <source>
        <strain evidence="3">WR16-4</strain>
    </source>
</reference>
<dbReference type="PANTHER" id="PTHR30272:SF1">
    <property type="entry name" value="3-HYDROXYACYL-[ACYL-CARRIER-PROTEIN] DEHYDRATASE"/>
    <property type="match status" value="1"/>
</dbReference>
<dbReference type="EMBL" id="BRPL01000002">
    <property type="protein sequence ID" value="GLB46476.1"/>
    <property type="molecule type" value="Genomic_DNA"/>
</dbReference>
<dbReference type="GO" id="GO:0016829">
    <property type="term" value="F:lyase activity"/>
    <property type="evidence" value="ECO:0007669"/>
    <property type="project" value="UniProtKB-KW"/>
</dbReference>
<dbReference type="InterPro" id="IPR029069">
    <property type="entry name" value="HotDog_dom_sf"/>
</dbReference>
<proteinExistence type="inferred from homology"/>
<reference evidence="3" key="1">
    <citation type="submission" date="2022-07" db="EMBL/GenBank/DDBJ databases">
        <authorList>
            <person name="Kouya T."/>
            <person name="Ishiyama Y."/>
        </authorList>
    </citation>
    <scope>NUCLEOTIDE SEQUENCE</scope>
    <source>
        <strain evidence="3">WR16-4</strain>
    </source>
</reference>
<dbReference type="AlphaFoldDB" id="A0A9W6ERP0"/>
<keyword evidence="2" id="KW-0456">Lyase</keyword>
<dbReference type="Pfam" id="PF07977">
    <property type="entry name" value="FabA"/>
    <property type="match status" value="1"/>
</dbReference>
<name>A0A9W6ERP0_9LACO</name>
<protein>
    <submittedName>
        <fullName evidence="3">Beta-hydroxyacyl-ACP dehydratase</fullName>
    </submittedName>
</protein>
<sequence length="136" mass="15240">MDLNIQHYIPQRYPFQMIDQLESVEPGKGATAKKLISINEWFFEGQKNPEMPRPFIIESLAQTGVSALLSMPKYKGKNVFFGAIKHADFKSSIKPGDELTLKVKMLKIRHNIGVGHGSVVRDGKEIVAADLIFAIE</sequence>
<organism evidence="3 4">
    <name type="scientific">Philodulcilactobacillus myokoensis</name>
    <dbReference type="NCBI Taxonomy" id="2929573"/>
    <lineage>
        <taxon>Bacteria</taxon>
        <taxon>Bacillati</taxon>
        <taxon>Bacillota</taxon>
        <taxon>Bacilli</taxon>
        <taxon>Lactobacillales</taxon>
        <taxon>Lactobacillaceae</taxon>
        <taxon>Philodulcilactobacillus</taxon>
    </lineage>
</organism>
<evidence type="ECO:0000313" key="3">
    <source>
        <dbReference type="EMBL" id="GLB46476.1"/>
    </source>
</evidence>
<dbReference type="PANTHER" id="PTHR30272">
    <property type="entry name" value="3-HYDROXYACYL-[ACYL-CARRIER-PROTEIN] DEHYDRATASE"/>
    <property type="match status" value="1"/>
</dbReference>
<gene>
    <name evidence="3" type="primary">fabZ2</name>
    <name evidence="3" type="ORF">WR164_04550</name>
</gene>
<evidence type="ECO:0000313" key="4">
    <source>
        <dbReference type="Proteomes" id="UP001144204"/>
    </source>
</evidence>
<keyword evidence="4" id="KW-1185">Reference proteome</keyword>
<accession>A0A9W6ERP0</accession>
<dbReference type="CDD" id="cd01288">
    <property type="entry name" value="FabZ"/>
    <property type="match status" value="1"/>
</dbReference>
<dbReference type="Proteomes" id="UP001144204">
    <property type="component" value="Unassembled WGS sequence"/>
</dbReference>
<dbReference type="SUPFAM" id="SSF54637">
    <property type="entry name" value="Thioesterase/thiol ester dehydrase-isomerase"/>
    <property type="match status" value="1"/>
</dbReference>
<evidence type="ECO:0000256" key="1">
    <source>
        <dbReference type="ARBA" id="ARBA00009174"/>
    </source>
</evidence>
<comment type="similarity">
    <text evidence="1">Belongs to the thioester dehydratase family. FabZ subfamily.</text>
</comment>
<dbReference type="InterPro" id="IPR013114">
    <property type="entry name" value="FabA_FabZ"/>
</dbReference>
<dbReference type="RefSeq" id="WP_286135942.1">
    <property type="nucleotide sequence ID" value="NZ_BRPL01000002.1"/>
</dbReference>
<comment type="caution">
    <text evidence="3">The sequence shown here is derived from an EMBL/GenBank/DDBJ whole genome shotgun (WGS) entry which is preliminary data.</text>
</comment>